<dbReference type="InterPro" id="IPR015943">
    <property type="entry name" value="WD40/YVTN_repeat-like_dom_sf"/>
</dbReference>
<feature type="region of interest" description="Disordered" evidence="1">
    <location>
        <begin position="46"/>
        <end position="75"/>
    </location>
</feature>
<protein>
    <submittedName>
        <fullName evidence="2">ABC transporter</fullName>
    </submittedName>
</protein>
<comment type="caution">
    <text evidence="2">The sequence shown here is derived from an EMBL/GenBank/DDBJ whole genome shotgun (WGS) entry which is preliminary data.</text>
</comment>
<evidence type="ECO:0000313" key="2">
    <source>
        <dbReference type="EMBL" id="EOM76995.1"/>
    </source>
</evidence>
<evidence type="ECO:0000313" key="3">
    <source>
        <dbReference type="Proteomes" id="UP000013525"/>
    </source>
</evidence>
<dbReference type="AlphaFoldDB" id="R7WNZ5"/>
<accession>R7WNZ5</accession>
<proteinExistence type="predicted"/>
<dbReference type="InterPro" id="IPR011045">
    <property type="entry name" value="N2O_reductase_N"/>
</dbReference>
<dbReference type="eggNOG" id="COG3391">
    <property type="taxonomic scope" value="Bacteria"/>
</dbReference>
<dbReference type="PANTHER" id="PTHR47197:SF3">
    <property type="entry name" value="DIHYDRO-HEME D1 DEHYDROGENASE"/>
    <property type="match status" value="1"/>
</dbReference>
<dbReference type="Gene3D" id="2.130.10.10">
    <property type="entry name" value="YVTN repeat-like/Quinoprotein amine dehydrogenase"/>
    <property type="match status" value="1"/>
</dbReference>
<sequence>MTYHLLKTIVDVMKGAGMRSGTWIRCAAVVVAVSLAGTACGSNDGEAAGGDEAGTARAGSDLAADPGSTEVEGPQPRLVVTDRDSGAVSILDLATTDELARFDYEGAGAASIVNGRYVFSVDQQAGEVHVVDAGSWTIDHGDHTHSYVRDPVELGTLTGTKPAHVTTGDRRAAVFFDDDGRSDLVDVADLRDGELSPREIPARAPHHGVVLPVAGHVLVSTPSEDPDDNRPNGFEVYSADGDDATLDAACPRMHGATVVGTTAIGACDDGLLLVSAQGEEWSAEKLPYPEGITPESRPASLYGHDRLPLVVGTAGAPASNDGVVVLDVANRSWTHIRTPEPALAAELSGDGTTVFAVLADGTFATFDAATGASAASSPVLERPFDWSDTSATRPAIAVGGSRVYVSDPEAGTVAEIDYRDDARVARTFDLGGTISSVGVVGS</sequence>
<gene>
    <name evidence="2" type="ORF">Rrhod_1614</name>
</gene>
<dbReference type="SUPFAM" id="SSF50974">
    <property type="entry name" value="Nitrous oxide reductase, N-terminal domain"/>
    <property type="match status" value="1"/>
</dbReference>
<dbReference type="Proteomes" id="UP000013525">
    <property type="component" value="Unassembled WGS sequence"/>
</dbReference>
<dbReference type="EMBL" id="APMY01000054">
    <property type="protein sequence ID" value="EOM76995.1"/>
    <property type="molecule type" value="Genomic_DNA"/>
</dbReference>
<keyword evidence="3" id="KW-1185">Reference proteome</keyword>
<dbReference type="PATRIC" id="fig|1273125.3.peg.1558"/>
<name>R7WNZ5_9NOCA</name>
<reference evidence="2 3" key="1">
    <citation type="journal article" date="2013" name="Genome Announc.">
        <title>Draft Genome Sequence of Rhodococcus rhodnii Strain LMG5362, a Symbiont of Rhodnius prolixus (Hemiptera, Reduviidae, Triatominae), the Principle Vector of Trypanosoma cruzi.</title>
        <authorList>
            <person name="Pachebat J.A."/>
            <person name="van Keulen G."/>
            <person name="Whitten M.M."/>
            <person name="Girdwood S."/>
            <person name="Del Sol R."/>
            <person name="Dyson P.J."/>
            <person name="Facey P.D."/>
        </authorList>
    </citation>
    <scope>NUCLEOTIDE SEQUENCE [LARGE SCALE GENOMIC DNA]</scope>
    <source>
        <strain evidence="2 3">LMG 5362</strain>
    </source>
</reference>
<evidence type="ECO:0000256" key="1">
    <source>
        <dbReference type="SAM" id="MobiDB-lite"/>
    </source>
</evidence>
<dbReference type="InterPro" id="IPR051200">
    <property type="entry name" value="Host-pathogen_enzymatic-act"/>
</dbReference>
<dbReference type="PANTHER" id="PTHR47197">
    <property type="entry name" value="PROTEIN NIRF"/>
    <property type="match status" value="1"/>
</dbReference>
<organism evidence="2 3">
    <name type="scientific">Rhodococcus rhodnii LMG 5362</name>
    <dbReference type="NCBI Taxonomy" id="1273125"/>
    <lineage>
        <taxon>Bacteria</taxon>
        <taxon>Bacillati</taxon>
        <taxon>Actinomycetota</taxon>
        <taxon>Actinomycetes</taxon>
        <taxon>Mycobacteriales</taxon>
        <taxon>Nocardiaceae</taxon>
        <taxon>Rhodococcus</taxon>
    </lineage>
</organism>